<dbReference type="EMBL" id="JMKI01000026">
    <property type="protein sequence ID" value="KEJ92571.1"/>
    <property type="molecule type" value="Genomic_DNA"/>
</dbReference>
<dbReference type="InterPro" id="IPR050624">
    <property type="entry name" value="HTH-type_Tx_Regulator"/>
</dbReference>
<dbReference type="STRING" id="2754.EH55_03695"/>
<dbReference type="RefSeq" id="WP_037975723.1">
    <property type="nucleotide sequence ID" value="NZ_JMKI01000026.1"/>
</dbReference>
<keyword evidence="5" id="KW-1185">Reference proteome</keyword>
<evidence type="ECO:0000259" key="3">
    <source>
        <dbReference type="PROSITE" id="PS50977"/>
    </source>
</evidence>
<dbReference type="GO" id="GO:0003677">
    <property type="term" value="F:DNA binding"/>
    <property type="evidence" value="ECO:0007669"/>
    <property type="project" value="UniProtKB-UniRule"/>
</dbReference>
<dbReference type="GeneID" id="90983446"/>
<dbReference type="Gene3D" id="1.10.357.10">
    <property type="entry name" value="Tetracycline Repressor, domain 2"/>
    <property type="match status" value="1"/>
</dbReference>
<evidence type="ECO:0000313" key="4">
    <source>
        <dbReference type="EMBL" id="KEJ92571.1"/>
    </source>
</evidence>
<dbReference type="Pfam" id="PF00440">
    <property type="entry name" value="TetR_N"/>
    <property type="match status" value="1"/>
</dbReference>
<dbReference type="InterPro" id="IPR009057">
    <property type="entry name" value="Homeodomain-like_sf"/>
</dbReference>
<dbReference type="PATRIC" id="fig|2754.20.peg.867"/>
<feature type="DNA-binding region" description="H-T-H motif" evidence="2">
    <location>
        <begin position="30"/>
        <end position="49"/>
    </location>
</feature>
<comment type="caution">
    <text evidence="4">The sequence shown here is derived from an EMBL/GenBank/DDBJ whole genome shotgun (WGS) entry which is preliminary data.</text>
</comment>
<name>A0A073ISZ5_9BACT</name>
<accession>A0A073ISZ5</accession>
<sequence length="189" mass="22212">MPQVLKEEIHDRIFQAGIDVFYEKDYRSAKMQDIAEKAHIPVGLIYTYFRNKEELFDKIASSIYVDFDEITEEEERAAGLPSERYKNVAEKYLLDLLEKHEIFVILMDKSKGTKYEDSKDKMICSIERHIKKRFAPKISQARNDMLFHILASNFAESILEVARHYKNREFAHTMLGLVTKCYYEGVNAL</sequence>
<dbReference type="eggNOG" id="COG1309">
    <property type="taxonomic scope" value="Bacteria"/>
</dbReference>
<dbReference type="Proteomes" id="UP000027665">
    <property type="component" value="Unassembled WGS sequence"/>
</dbReference>
<dbReference type="AlphaFoldDB" id="A0A073ISZ5"/>
<feature type="domain" description="HTH tetR-type" evidence="3">
    <location>
        <begin position="7"/>
        <end position="67"/>
    </location>
</feature>
<dbReference type="PANTHER" id="PTHR43479:SF11">
    <property type="entry name" value="ACREF_ENVCD OPERON REPRESSOR-RELATED"/>
    <property type="match status" value="1"/>
</dbReference>
<dbReference type="PROSITE" id="PS50977">
    <property type="entry name" value="HTH_TETR_2"/>
    <property type="match status" value="1"/>
</dbReference>
<dbReference type="InterPro" id="IPR001647">
    <property type="entry name" value="HTH_TetR"/>
</dbReference>
<proteinExistence type="predicted"/>
<dbReference type="PANTHER" id="PTHR43479">
    <property type="entry name" value="ACREF/ENVCD OPERON REPRESSOR-RELATED"/>
    <property type="match status" value="1"/>
</dbReference>
<protein>
    <submittedName>
        <fullName evidence="4">TetR family transcriptional regulator</fullName>
    </submittedName>
</protein>
<evidence type="ECO:0000313" key="5">
    <source>
        <dbReference type="Proteomes" id="UP000027665"/>
    </source>
</evidence>
<organism evidence="4 5">
    <name type="scientific">Synergistes jonesii</name>
    <dbReference type="NCBI Taxonomy" id="2754"/>
    <lineage>
        <taxon>Bacteria</taxon>
        <taxon>Thermotogati</taxon>
        <taxon>Synergistota</taxon>
        <taxon>Synergistia</taxon>
        <taxon>Synergistales</taxon>
        <taxon>Synergistaceae</taxon>
        <taxon>Synergistes</taxon>
    </lineage>
</organism>
<evidence type="ECO:0000256" key="1">
    <source>
        <dbReference type="ARBA" id="ARBA00023125"/>
    </source>
</evidence>
<gene>
    <name evidence="4" type="ORF">EH55_03695</name>
</gene>
<evidence type="ECO:0000256" key="2">
    <source>
        <dbReference type="PROSITE-ProRule" id="PRU00335"/>
    </source>
</evidence>
<dbReference type="SUPFAM" id="SSF46689">
    <property type="entry name" value="Homeodomain-like"/>
    <property type="match status" value="1"/>
</dbReference>
<dbReference type="PRINTS" id="PR00455">
    <property type="entry name" value="HTHTETR"/>
</dbReference>
<dbReference type="OrthoDB" id="494991at2"/>
<keyword evidence="1 2" id="KW-0238">DNA-binding</keyword>
<reference evidence="4 5" key="1">
    <citation type="submission" date="2014-04" db="EMBL/GenBank/DDBJ databases">
        <title>Draft Genome Sequence of Synergistes jonesii.</title>
        <authorList>
            <person name="Coil D.A."/>
            <person name="Eisen J.A."/>
            <person name="Holland-Moritz H.E."/>
        </authorList>
    </citation>
    <scope>NUCLEOTIDE SEQUENCE [LARGE SCALE GENOMIC DNA]</scope>
    <source>
        <strain evidence="4 5">78-1</strain>
    </source>
</reference>